<organism evidence="1">
    <name type="scientific">Tanacetum cinerariifolium</name>
    <name type="common">Dalmatian daisy</name>
    <name type="synonym">Chrysanthemum cinerariifolium</name>
    <dbReference type="NCBI Taxonomy" id="118510"/>
    <lineage>
        <taxon>Eukaryota</taxon>
        <taxon>Viridiplantae</taxon>
        <taxon>Streptophyta</taxon>
        <taxon>Embryophyta</taxon>
        <taxon>Tracheophyta</taxon>
        <taxon>Spermatophyta</taxon>
        <taxon>Magnoliopsida</taxon>
        <taxon>eudicotyledons</taxon>
        <taxon>Gunneridae</taxon>
        <taxon>Pentapetalae</taxon>
        <taxon>asterids</taxon>
        <taxon>campanulids</taxon>
        <taxon>Asterales</taxon>
        <taxon>Asteraceae</taxon>
        <taxon>Asteroideae</taxon>
        <taxon>Anthemideae</taxon>
        <taxon>Anthemidinae</taxon>
        <taxon>Tanacetum</taxon>
    </lineage>
</organism>
<proteinExistence type="predicted"/>
<dbReference type="InterPro" id="IPR017853">
    <property type="entry name" value="GH"/>
</dbReference>
<dbReference type="AlphaFoldDB" id="A0A699XP23"/>
<name>A0A699XP23_TANCI</name>
<protein>
    <submittedName>
        <fullName evidence="1">Uncharacterized protein</fullName>
    </submittedName>
</protein>
<comment type="caution">
    <text evidence="1">The sequence shown here is derived from an EMBL/GenBank/DDBJ whole genome shotgun (WGS) entry which is preliminary data.</text>
</comment>
<feature type="non-terminal residue" evidence="1">
    <location>
        <position position="75"/>
    </location>
</feature>
<accession>A0A699XP23</accession>
<feature type="non-terminal residue" evidence="1">
    <location>
        <position position="1"/>
    </location>
</feature>
<evidence type="ECO:0000313" key="1">
    <source>
        <dbReference type="EMBL" id="GFD60020.1"/>
    </source>
</evidence>
<sequence>YPERIAAYGGNSIRTWGTADAPKVLAAANKNHLTVMLGLDVARERHGFDYNDASSVADQLEKIKAEVLKYKDDPA</sequence>
<dbReference type="SUPFAM" id="SSF51445">
    <property type="entry name" value="(Trans)glycosidases"/>
    <property type="match status" value="1"/>
</dbReference>
<gene>
    <name evidence="1" type="ORF">Tci_931989</name>
</gene>
<dbReference type="EMBL" id="BKCJ011872481">
    <property type="protein sequence ID" value="GFD60020.1"/>
    <property type="molecule type" value="Genomic_DNA"/>
</dbReference>
<reference evidence="1" key="1">
    <citation type="journal article" date="2019" name="Sci. Rep.">
        <title>Draft genome of Tanacetum cinerariifolium, the natural source of mosquito coil.</title>
        <authorList>
            <person name="Yamashiro T."/>
            <person name="Shiraishi A."/>
            <person name="Satake H."/>
            <person name="Nakayama K."/>
        </authorList>
    </citation>
    <scope>NUCLEOTIDE SEQUENCE</scope>
</reference>